<protein>
    <submittedName>
        <fullName evidence="10">Exodeoxyribonuclease V subunit gamma</fullName>
    </submittedName>
</protein>
<dbReference type="PANTHER" id="PTHR30591:SF1">
    <property type="entry name" value="RECBCD ENZYME SUBUNIT RECC"/>
    <property type="match status" value="1"/>
</dbReference>
<feature type="non-terminal residue" evidence="10">
    <location>
        <position position="136"/>
    </location>
</feature>
<dbReference type="PANTHER" id="PTHR30591">
    <property type="entry name" value="RECBCD ENZYME SUBUNIT RECC"/>
    <property type="match status" value="1"/>
</dbReference>
<evidence type="ECO:0000256" key="4">
    <source>
        <dbReference type="ARBA" id="ARBA00022801"/>
    </source>
</evidence>
<dbReference type="GO" id="GO:0003677">
    <property type="term" value="F:DNA binding"/>
    <property type="evidence" value="ECO:0007669"/>
    <property type="project" value="UniProtKB-KW"/>
</dbReference>
<gene>
    <name evidence="10" type="ORF">GQM21_32495</name>
</gene>
<feature type="non-terminal residue" evidence="10">
    <location>
        <position position="1"/>
    </location>
</feature>
<evidence type="ECO:0000256" key="2">
    <source>
        <dbReference type="ARBA" id="ARBA00022741"/>
    </source>
</evidence>
<dbReference type="Gene3D" id="3.40.50.300">
    <property type="entry name" value="P-loop containing nucleotide triphosphate hydrolases"/>
    <property type="match status" value="1"/>
</dbReference>
<keyword evidence="6" id="KW-0269">Exonuclease</keyword>
<evidence type="ECO:0000313" key="11">
    <source>
        <dbReference type="Proteomes" id="UP000462271"/>
    </source>
</evidence>
<evidence type="ECO:0000256" key="9">
    <source>
        <dbReference type="ARBA" id="ARBA00023204"/>
    </source>
</evidence>
<dbReference type="GO" id="GO:0004527">
    <property type="term" value="F:exonuclease activity"/>
    <property type="evidence" value="ECO:0007669"/>
    <property type="project" value="UniProtKB-KW"/>
</dbReference>
<dbReference type="AlphaFoldDB" id="A0A8T5YQD1"/>
<comment type="caution">
    <text evidence="10">The sequence shown here is derived from an EMBL/GenBank/DDBJ whole genome shotgun (WGS) entry which is preliminary data.</text>
</comment>
<reference evidence="10 11" key="1">
    <citation type="submission" date="2019-12" db="EMBL/GenBank/DDBJ databases">
        <title>Enteriobacteria Tanzani isolates_10432.</title>
        <authorList>
            <person name="Subbiah M."/>
            <person name="Call D."/>
        </authorList>
    </citation>
    <scope>NUCLEOTIDE SEQUENCE [LARGE SCALE GENOMIC DNA]</scope>
    <source>
        <strain evidence="10 11">10432wG8</strain>
    </source>
</reference>
<proteinExistence type="predicted"/>
<evidence type="ECO:0000256" key="7">
    <source>
        <dbReference type="ARBA" id="ARBA00022840"/>
    </source>
</evidence>
<dbReference type="GO" id="GO:0006281">
    <property type="term" value="P:DNA repair"/>
    <property type="evidence" value="ECO:0007669"/>
    <property type="project" value="UniProtKB-KW"/>
</dbReference>
<dbReference type="Proteomes" id="UP000462271">
    <property type="component" value="Unassembled WGS sequence"/>
</dbReference>
<name>A0A8T5YQD1_ECOLX</name>
<keyword evidence="5" id="KW-0347">Helicase</keyword>
<dbReference type="InterPro" id="IPR027417">
    <property type="entry name" value="P-loop_NTPase"/>
</dbReference>
<keyword evidence="4" id="KW-0378">Hydrolase</keyword>
<evidence type="ECO:0000256" key="3">
    <source>
        <dbReference type="ARBA" id="ARBA00022763"/>
    </source>
</evidence>
<dbReference type="EMBL" id="WTML01000809">
    <property type="protein sequence ID" value="MWL01771.1"/>
    <property type="molecule type" value="Genomic_DNA"/>
</dbReference>
<dbReference type="GO" id="GO:0006310">
    <property type="term" value="P:DNA recombination"/>
    <property type="evidence" value="ECO:0007669"/>
    <property type="project" value="TreeGrafter"/>
</dbReference>
<evidence type="ECO:0000256" key="1">
    <source>
        <dbReference type="ARBA" id="ARBA00022722"/>
    </source>
</evidence>
<keyword evidence="2" id="KW-0547">Nucleotide-binding</keyword>
<dbReference type="GO" id="GO:0005524">
    <property type="term" value="F:ATP binding"/>
    <property type="evidence" value="ECO:0007669"/>
    <property type="project" value="UniProtKB-KW"/>
</dbReference>
<organism evidence="10 11">
    <name type="scientific">Escherichia coli</name>
    <dbReference type="NCBI Taxonomy" id="562"/>
    <lineage>
        <taxon>Bacteria</taxon>
        <taxon>Pseudomonadati</taxon>
        <taxon>Pseudomonadota</taxon>
        <taxon>Gammaproteobacteria</taxon>
        <taxon>Enterobacterales</taxon>
        <taxon>Enterobacteriaceae</taxon>
        <taxon>Escherichia</taxon>
    </lineage>
</organism>
<evidence type="ECO:0000256" key="8">
    <source>
        <dbReference type="ARBA" id="ARBA00023125"/>
    </source>
</evidence>
<accession>A0A8T5YQD1</accession>
<keyword evidence="9" id="KW-0234">DNA repair</keyword>
<dbReference type="SUPFAM" id="SSF52540">
    <property type="entry name" value="P-loop containing nucleoside triphosphate hydrolases"/>
    <property type="match status" value="1"/>
</dbReference>
<keyword evidence="7" id="KW-0067">ATP-binding</keyword>
<keyword evidence="3" id="KW-0227">DNA damage</keyword>
<sequence>AQPSNVLLERLGREAVEVQIQTASQRWPSHPVIGAGVTEPANTALARLQQAVQQDEPLTAGTVHEDDHSIQFHQCHGPDRQVEVLRESILGLLSDDPTLEPRDIIVQCPAIDSYAPLLHASFGLEVDGAAHPGLEI</sequence>
<evidence type="ECO:0000256" key="6">
    <source>
        <dbReference type="ARBA" id="ARBA00022839"/>
    </source>
</evidence>
<keyword evidence="1" id="KW-0540">Nuclease</keyword>
<evidence type="ECO:0000256" key="5">
    <source>
        <dbReference type="ARBA" id="ARBA00022806"/>
    </source>
</evidence>
<evidence type="ECO:0000313" key="10">
    <source>
        <dbReference type="EMBL" id="MWL01771.1"/>
    </source>
</evidence>
<dbReference type="GO" id="GO:0004386">
    <property type="term" value="F:helicase activity"/>
    <property type="evidence" value="ECO:0007669"/>
    <property type="project" value="UniProtKB-KW"/>
</dbReference>
<keyword evidence="8" id="KW-0238">DNA-binding</keyword>